<evidence type="ECO:0000256" key="10">
    <source>
        <dbReference type="RuleBase" id="RU361207"/>
    </source>
</evidence>
<protein>
    <recommendedName>
        <fullName evidence="4 10">4-alpha-glucanotransferase</fullName>
        <ecNumber evidence="3 10">2.4.1.25</ecNumber>
    </recommendedName>
    <alternativeName>
        <fullName evidence="8 10">Amylomaltase</fullName>
    </alternativeName>
    <alternativeName>
        <fullName evidence="9 10">Disproportionating enzyme</fullName>
    </alternativeName>
</protein>
<evidence type="ECO:0000256" key="3">
    <source>
        <dbReference type="ARBA" id="ARBA00012560"/>
    </source>
</evidence>
<keyword evidence="5 10" id="KW-0328">Glycosyltransferase</keyword>
<dbReference type="PANTHER" id="PTHR32438:SF5">
    <property type="entry name" value="4-ALPHA-GLUCANOTRANSFERASE DPE1, CHLOROPLASTIC_AMYLOPLASTIC"/>
    <property type="match status" value="1"/>
</dbReference>
<dbReference type="EC" id="2.4.1.25" evidence="3 10"/>
<dbReference type="RefSeq" id="WP_097651487.1">
    <property type="nucleotide sequence ID" value="NZ_LYXE01000063.1"/>
</dbReference>
<feature type="region of interest" description="Disordered" evidence="11">
    <location>
        <begin position="500"/>
        <end position="529"/>
    </location>
</feature>
<keyword evidence="6 10" id="KW-0808">Transferase</keyword>
<dbReference type="Gene3D" id="3.20.20.80">
    <property type="entry name" value="Glycosidases"/>
    <property type="match status" value="1"/>
</dbReference>
<dbReference type="Pfam" id="PF02446">
    <property type="entry name" value="Glyco_hydro_77"/>
    <property type="match status" value="1"/>
</dbReference>
<evidence type="ECO:0000256" key="5">
    <source>
        <dbReference type="ARBA" id="ARBA00022676"/>
    </source>
</evidence>
<sequence>MHFPRSSGLLLHPTALPSPWGVGDLGPTAYQFVDFLAAAGQSLWQILPLGPTGYGDSPYQCFSAFAGNPVLISLDQLIQRGLLSYDEVVEASRRYDLNADQVHYGEVLAFKLPLLRHCYERLHEGGAPDMAAAFTQFCRDQHAWLDDYALFMTLKEVHDGRSWHEWEPELRTRDPKALAEARTQYAEAFTLQQFFQFLFFQQWLPLKAYANEHQIRIIGDAPIFVAYDSADVWANPELFFLDPEGKPTVVAGVPPDYFSTTGQLWGNPLYNWQRMAQDGYAWWIKRLRAAFMQMDILRLDHFRGFAAYWEVPAGEETAINGRWVKGPGAALFKRLEEEFGALPIIAEDLGLITPDVIALRDQFDLPGMKVLQFAFGGGSSNIYLPHHHVPNCVIYSGTHDNNTTVGWFEDLTEEEREVIRGYLGRSGSDIAWDFLRLAMMSVADMAVVPLQDVLRLDAKARINTPGRLGGNWGWRFRDDVLNAGLAHGLHFFTEIYGRLPPSPEPDEPAEDTATEDELVYDPVDLAATA</sequence>
<keyword evidence="7 10" id="KW-0119">Carbohydrate metabolism</keyword>
<comment type="similarity">
    <text evidence="2 10">Belongs to the disproportionating enzyme family.</text>
</comment>
<reference evidence="12 13" key="1">
    <citation type="submission" date="2016-05" db="EMBL/GenBank/DDBJ databases">
        <authorList>
            <person name="Lavstsen T."/>
            <person name="Jespersen J.S."/>
        </authorList>
    </citation>
    <scope>NUCLEOTIDE SEQUENCE [LARGE SCALE GENOMIC DNA]</scope>
    <source>
        <strain evidence="12 13">B7-9</strain>
    </source>
</reference>
<dbReference type="InterPro" id="IPR017853">
    <property type="entry name" value="GH"/>
</dbReference>
<gene>
    <name evidence="12" type="ORF">A9Q02_00440</name>
</gene>
<comment type="catalytic activity">
    <reaction evidence="1 10">
        <text>Transfers a segment of a (1-&gt;4)-alpha-D-glucan to a new position in an acceptor, which may be glucose or a (1-&gt;4)-alpha-D-glucan.</text>
        <dbReference type="EC" id="2.4.1.25"/>
    </reaction>
</comment>
<dbReference type="AlphaFoldDB" id="A0A2H3LBD4"/>
<dbReference type="PANTHER" id="PTHR32438">
    <property type="entry name" value="4-ALPHA-GLUCANOTRANSFERASE DPE1, CHLOROPLASTIC/AMYLOPLASTIC"/>
    <property type="match status" value="1"/>
</dbReference>
<evidence type="ECO:0000313" key="13">
    <source>
        <dbReference type="Proteomes" id="UP000220922"/>
    </source>
</evidence>
<name>A0A2H3LBD4_9CHLR</name>
<dbReference type="OrthoDB" id="9811841at2"/>
<keyword evidence="13" id="KW-1185">Reference proteome</keyword>
<evidence type="ECO:0000313" key="12">
    <source>
        <dbReference type="EMBL" id="PDV99723.1"/>
    </source>
</evidence>
<evidence type="ECO:0000256" key="4">
    <source>
        <dbReference type="ARBA" id="ARBA00020295"/>
    </source>
</evidence>
<dbReference type="GO" id="GO:0004134">
    <property type="term" value="F:4-alpha-glucanotransferase activity"/>
    <property type="evidence" value="ECO:0007669"/>
    <property type="project" value="UniProtKB-EC"/>
</dbReference>
<evidence type="ECO:0000256" key="7">
    <source>
        <dbReference type="ARBA" id="ARBA00023277"/>
    </source>
</evidence>
<dbReference type="SUPFAM" id="SSF51445">
    <property type="entry name" value="(Trans)glycosidases"/>
    <property type="match status" value="1"/>
</dbReference>
<accession>A0A2H3LBD4</accession>
<evidence type="ECO:0000256" key="9">
    <source>
        <dbReference type="ARBA" id="ARBA00031501"/>
    </source>
</evidence>
<evidence type="ECO:0000256" key="1">
    <source>
        <dbReference type="ARBA" id="ARBA00000439"/>
    </source>
</evidence>
<feature type="compositionally biased region" description="Acidic residues" evidence="11">
    <location>
        <begin position="504"/>
        <end position="519"/>
    </location>
</feature>
<comment type="caution">
    <text evidence="12">The sequence shown here is derived from an EMBL/GenBank/DDBJ whole genome shotgun (WGS) entry which is preliminary data.</text>
</comment>
<dbReference type="InterPro" id="IPR003385">
    <property type="entry name" value="Glyco_hydro_77"/>
</dbReference>
<evidence type="ECO:0000256" key="11">
    <source>
        <dbReference type="SAM" id="MobiDB-lite"/>
    </source>
</evidence>
<dbReference type="NCBIfam" id="NF011079">
    <property type="entry name" value="PRK14508.1-2"/>
    <property type="match status" value="1"/>
</dbReference>
<evidence type="ECO:0000256" key="2">
    <source>
        <dbReference type="ARBA" id="ARBA00005684"/>
    </source>
</evidence>
<proteinExistence type="inferred from homology"/>
<evidence type="ECO:0000256" key="8">
    <source>
        <dbReference type="ARBA" id="ARBA00031423"/>
    </source>
</evidence>
<dbReference type="GO" id="GO:0005975">
    <property type="term" value="P:carbohydrate metabolic process"/>
    <property type="evidence" value="ECO:0007669"/>
    <property type="project" value="InterPro"/>
</dbReference>
<dbReference type="EMBL" id="LYXE01000063">
    <property type="protein sequence ID" value="PDV99723.1"/>
    <property type="molecule type" value="Genomic_DNA"/>
</dbReference>
<organism evidence="12 13">
    <name type="scientific">Candidatus Chloroploca asiatica</name>
    <dbReference type="NCBI Taxonomy" id="1506545"/>
    <lineage>
        <taxon>Bacteria</taxon>
        <taxon>Bacillati</taxon>
        <taxon>Chloroflexota</taxon>
        <taxon>Chloroflexia</taxon>
        <taxon>Chloroflexales</taxon>
        <taxon>Chloroflexineae</taxon>
        <taxon>Oscillochloridaceae</taxon>
        <taxon>Candidatus Chloroploca</taxon>
    </lineage>
</organism>
<dbReference type="NCBIfam" id="TIGR00217">
    <property type="entry name" value="malQ"/>
    <property type="match status" value="1"/>
</dbReference>
<dbReference type="Proteomes" id="UP000220922">
    <property type="component" value="Unassembled WGS sequence"/>
</dbReference>
<dbReference type="NCBIfam" id="NF011080">
    <property type="entry name" value="PRK14508.1-3"/>
    <property type="match status" value="1"/>
</dbReference>
<evidence type="ECO:0000256" key="6">
    <source>
        <dbReference type="ARBA" id="ARBA00022679"/>
    </source>
</evidence>